<feature type="non-terminal residue" evidence="6">
    <location>
        <position position="78"/>
    </location>
</feature>
<feature type="domain" description="HTH lysR-type" evidence="5">
    <location>
        <begin position="1"/>
        <end position="61"/>
    </location>
</feature>
<sequence length="78" mass="8695">MNNALYNQIRIFQSIAREGNISAAARKLEITPPSVSNALKLLEEYIGHPLFVRTTRRIELTETGQLLLEQTAAAVESL</sequence>
<dbReference type="AlphaFoldDB" id="W1WM93"/>
<evidence type="ECO:0000313" key="7">
    <source>
        <dbReference type="Proteomes" id="UP000018853"/>
    </source>
</evidence>
<evidence type="ECO:0000256" key="1">
    <source>
        <dbReference type="ARBA" id="ARBA00009437"/>
    </source>
</evidence>
<dbReference type="EMBL" id="AZLZ01002044">
    <property type="protein sequence ID" value="ETJ18230.1"/>
    <property type="molecule type" value="Genomic_DNA"/>
</dbReference>
<protein>
    <submittedName>
        <fullName evidence="6">Transcriptional regulator</fullName>
    </submittedName>
</protein>
<dbReference type="GO" id="GO:0003700">
    <property type="term" value="F:DNA-binding transcription factor activity"/>
    <property type="evidence" value="ECO:0007669"/>
    <property type="project" value="InterPro"/>
</dbReference>
<dbReference type="PRINTS" id="PR00039">
    <property type="entry name" value="HTHLYSR"/>
</dbReference>
<evidence type="ECO:0000259" key="5">
    <source>
        <dbReference type="PROSITE" id="PS50931"/>
    </source>
</evidence>
<dbReference type="GO" id="GO:0000976">
    <property type="term" value="F:transcription cis-regulatory region binding"/>
    <property type="evidence" value="ECO:0007669"/>
    <property type="project" value="TreeGrafter"/>
</dbReference>
<organism evidence="6 7">
    <name type="scientific">Escherichia coli DORA_A_5_14_21</name>
    <dbReference type="NCBI Taxonomy" id="1403943"/>
    <lineage>
        <taxon>Bacteria</taxon>
        <taxon>Pseudomonadati</taxon>
        <taxon>Pseudomonadota</taxon>
        <taxon>Gammaproteobacteria</taxon>
        <taxon>Enterobacterales</taxon>
        <taxon>Enterobacteriaceae</taxon>
        <taxon>Escherichia</taxon>
    </lineage>
</organism>
<name>W1WM93_ECOLX</name>
<proteinExistence type="inferred from homology"/>
<accession>W1WM93</accession>
<keyword evidence="3" id="KW-0238">DNA-binding</keyword>
<comment type="caution">
    <text evidence="6">The sequence shown here is derived from an EMBL/GenBank/DDBJ whole genome shotgun (WGS) entry which is preliminary data.</text>
</comment>
<comment type="similarity">
    <text evidence="1">Belongs to the LysR transcriptional regulatory family.</text>
</comment>
<evidence type="ECO:0000256" key="3">
    <source>
        <dbReference type="ARBA" id="ARBA00023125"/>
    </source>
</evidence>
<dbReference type="FunFam" id="1.10.10.10:FF:000001">
    <property type="entry name" value="LysR family transcriptional regulator"/>
    <property type="match status" value="1"/>
</dbReference>
<keyword evidence="4" id="KW-0804">Transcription</keyword>
<evidence type="ECO:0000256" key="4">
    <source>
        <dbReference type="ARBA" id="ARBA00023163"/>
    </source>
</evidence>
<dbReference type="Gene3D" id="1.10.10.10">
    <property type="entry name" value="Winged helix-like DNA-binding domain superfamily/Winged helix DNA-binding domain"/>
    <property type="match status" value="1"/>
</dbReference>
<dbReference type="Pfam" id="PF00126">
    <property type="entry name" value="HTH_1"/>
    <property type="match status" value="1"/>
</dbReference>
<reference evidence="6 7" key="1">
    <citation type="submission" date="2013-12" db="EMBL/GenBank/DDBJ databases">
        <title>A Varibaculum cambriense genome reconstructed from a premature infant gut community with otherwise low bacterial novelty that shifts toward anaerobic metabolism during the third week of life.</title>
        <authorList>
            <person name="Brown C.T."/>
            <person name="Sharon I."/>
            <person name="Thomas B.C."/>
            <person name="Castelle C.J."/>
            <person name="Morowitz M.J."/>
            <person name="Banfield J.F."/>
        </authorList>
    </citation>
    <scope>NUCLEOTIDE SEQUENCE [LARGE SCALE GENOMIC DNA]</scope>
    <source>
        <strain evidence="7">DORA_A_5_14_21</strain>
    </source>
</reference>
<dbReference type="Proteomes" id="UP000018853">
    <property type="component" value="Unassembled WGS sequence"/>
</dbReference>
<keyword evidence="2" id="KW-0805">Transcription regulation</keyword>
<dbReference type="InterPro" id="IPR000847">
    <property type="entry name" value="LysR_HTH_N"/>
</dbReference>
<dbReference type="SUPFAM" id="SSF46785">
    <property type="entry name" value="Winged helix' DNA-binding domain"/>
    <property type="match status" value="1"/>
</dbReference>
<dbReference type="PANTHER" id="PTHR30126:SF39">
    <property type="entry name" value="HTH-TYPE TRANSCRIPTIONAL REGULATOR CYSL"/>
    <property type="match status" value="1"/>
</dbReference>
<dbReference type="PANTHER" id="PTHR30126">
    <property type="entry name" value="HTH-TYPE TRANSCRIPTIONAL REGULATOR"/>
    <property type="match status" value="1"/>
</dbReference>
<gene>
    <name evidence="6" type="ORF">Q609_ECAC02044G0001</name>
</gene>
<dbReference type="InterPro" id="IPR036390">
    <property type="entry name" value="WH_DNA-bd_sf"/>
</dbReference>
<evidence type="ECO:0000256" key="2">
    <source>
        <dbReference type="ARBA" id="ARBA00023015"/>
    </source>
</evidence>
<evidence type="ECO:0000313" key="6">
    <source>
        <dbReference type="EMBL" id="ETJ18230.1"/>
    </source>
</evidence>
<dbReference type="PROSITE" id="PS50931">
    <property type="entry name" value="HTH_LYSR"/>
    <property type="match status" value="1"/>
</dbReference>
<dbReference type="InterPro" id="IPR036388">
    <property type="entry name" value="WH-like_DNA-bd_sf"/>
</dbReference>